<dbReference type="GO" id="GO:0005524">
    <property type="term" value="F:ATP binding"/>
    <property type="evidence" value="ECO:0007669"/>
    <property type="project" value="UniProtKB-KW"/>
</dbReference>
<dbReference type="PANTHER" id="PTHR43097:SF5">
    <property type="entry name" value="GLUTAMATE--TRNA LIGASE"/>
    <property type="match status" value="1"/>
</dbReference>
<evidence type="ECO:0000259" key="11">
    <source>
        <dbReference type="Pfam" id="PF03950"/>
    </source>
</evidence>
<evidence type="ECO:0000256" key="6">
    <source>
        <dbReference type="ARBA" id="ARBA00023146"/>
    </source>
</evidence>
<dbReference type="AlphaFoldDB" id="A0A9D1TWY4"/>
<dbReference type="PANTHER" id="PTHR43097">
    <property type="entry name" value="GLUTAMINE-TRNA LIGASE"/>
    <property type="match status" value="1"/>
</dbReference>
<evidence type="ECO:0000256" key="4">
    <source>
        <dbReference type="ARBA" id="ARBA00022840"/>
    </source>
</evidence>
<dbReference type="InterPro" id="IPR014729">
    <property type="entry name" value="Rossmann-like_a/b/a_fold"/>
</dbReference>
<evidence type="ECO:0000256" key="7">
    <source>
        <dbReference type="NCBIfam" id="TIGR00440"/>
    </source>
</evidence>
<sequence>MADKNFLTEIIDADLAEGKVSEIHTRFPPEPNGYLHIGSAKAIYINWSIAKAYGGKFNLRLDDTNPAREDVEYVNSILEDLHWLGADPDGGVFYGSDYFEQCYEYAEKLIREGKAYVDDLTRDEMREYRGSDAGKPSRPSPWRDRTPEENLDLFRRMRAGEFKEGEKTLRAKIDLASPNMNMRDPAIYRIKYEHHHRQGDKWCIYPMYDFAHPIQDAIEGITHSMCSLEFENHRPLYEWVIENIFGGEFPKQREFARLNMTNTVMSKRYLRELVETGMVDGWDDPRMPTLCGLRRRGYTPTSIFTFVREAGISKADNLIDMRQLEACVRSELDLTAQRRVAVLRPVKLIVDNYPAGRTEDFCLANNPNREACDCSTRSCVFSRELWIEADDFAEVPPPKFKRLTVGGEVRLMGAYIVRCTGVDKNEDGSIAAIHCTADLETGCGNPADGRKVKGTIHWVSADHCIEAEVRLYDKLFTRENMNNLPEGTSYKDFLNPESVTVCTGCKLEASLAEAKPGDKFQFVRNGFFTPDSKHPGVFNRIVTLRDSFKPAQK</sequence>
<keyword evidence="6 8" id="KW-0030">Aminoacyl-tRNA synthetase</keyword>
<evidence type="ECO:0000256" key="5">
    <source>
        <dbReference type="ARBA" id="ARBA00022917"/>
    </source>
</evidence>
<dbReference type="InterPro" id="IPR000924">
    <property type="entry name" value="Glu/Gln-tRNA-synth"/>
</dbReference>
<dbReference type="Gene3D" id="3.40.50.620">
    <property type="entry name" value="HUPs"/>
    <property type="match status" value="1"/>
</dbReference>
<evidence type="ECO:0000256" key="2">
    <source>
        <dbReference type="ARBA" id="ARBA00022598"/>
    </source>
</evidence>
<feature type="region of interest" description="Disordered" evidence="9">
    <location>
        <begin position="127"/>
        <end position="146"/>
    </location>
</feature>
<evidence type="ECO:0000313" key="14">
    <source>
        <dbReference type="Proteomes" id="UP000823933"/>
    </source>
</evidence>
<feature type="domain" description="Glutamyl/glutaminyl-tRNA synthetase class Ib catalytic" evidence="10">
    <location>
        <begin position="22"/>
        <end position="333"/>
    </location>
</feature>
<evidence type="ECO:0000256" key="3">
    <source>
        <dbReference type="ARBA" id="ARBA00022741"/>
    </source>
</evidence>
<dbReference type="InterPro" id="IPR020056">
    <property type="entry name" value="Rbsml_bL25/Gln-tRNA_synth_N"/>
</dbReference>
<dbReference type="SUPFAM" id="SSF50715">
    <property type="entry name" value="Ribosomal protein L25-like"/>
    <property type="match status" value="1"/>
</dbReference>
<comment type="caution">
    <text evidence="13">The sequence shown here is derived from an EMBL/GenBank/DDBJ whole genome shotgun (WGS) entry which is preliminary data.</text>
</comment>
<accession>A0A9D1TWY4</accession>
<keyword evidence="1" id="KW-0963">Cytoplasm</keyword>
<dbReference type="FunFam" id="1.10.1160.10:FF:000001">
    <property type="entry name" value="Glutamine--tRNA ligase"/>
    <property type="match status" value="1"/>
</dbReference>
<dbReference type="GO" id="GO:0005829">
    <property type="term" value="C:cytosol"/>
    <property type="evidence" value="ECO:0007669"/>
    <property type="project" value="TreeGrafter"/>
</dbReference>
<evidence type="ECO:0000256" key="1">
    <source>
        <dbReference type="ARBA" id="ARBA00022490"/>
    </source>
</evidence>
<dbReference type="NCBIfam" id="NF011291">
    <property type="entry name" value="PRK14703.1"/>
    <property type="match status" value="1"/>
</dbReference>
<dbReference type="InterPro" id="IPR020058">
    <property type="entry name" value="Glu/Gln-tRNA-synth_Ib_cat-dom"/>
</dbReference>
<dbReference type="Pfam" id="PF00749">
    <property type="entry name" value="tRNA-synt_1c"/>
    <property type="match status" value="1"/>
</dbReference>
<dbReference type="Pfam" id="PF20974">
    <property type="entry name" value="tRNA-synt_1c_C2"/>
    <property type="match status" value="1"/>
</dbReference>
<dbReference type="InterPro" id="IPR011035">
    <property type="entry name" value="Ribosomal_bL25/Gln-tRNA_synth"/>
</dbReference>
<keyword evidence="3 8" id="KW-0547">Nucleotide-binding</keyword>
<dbReference type="EC" id="6.1.1.18" evidence="7"/>
<reference evidence="13" key="1">
    <citation type="journal article" date="2021" name="PeerJ">
        <title>Extensive microbial diversity within the chicken gut microbiome revealed by metagenomics and culture.</title>
        <authorList>
            <person name="Gilroy R."/>
            <person name="Ravi A."/>
            <person name="Getino M."/>
            <person name="Pursley I."/>
            <person name="Horton D.L."/>
            <person name="Alikhan N.F."/>
            <person name="Baker D."/>
            <person name="Gharbi K."/>
            <person name="Hall N."/>
            <person name="Watson M."/>
            <person name="Adriaenssens E.M."/>
            <person name="Foster-Nyarko E."/>
            <person name="Jarju S."/>
            <person name="Secka A."/>
            <person name="Antonio M."/>
            <person name="Oren A."/>
            <person name="Chaudhuri R.R."/>
            <person name="La Ragione R."/>
            <person name="Hildebrand F."/>
            <person name="Pallen M.J."/>
        </authorList>
    </citation>
    <scope>NUCLEOTIDE SEQUENCE</scope>
    <source>
        <strain evidence="13">ChiHcolR34-3080</strain>
    </source>
</reference>
<protein>
    <recommendedName>
        <fullName evidence="7">Glutamine--tRNA ligase</fullName>
        <ecNumber evidence="7">6.1.1.18</ecNumber>
    </recommendedName>
</protein>
<dbReference type="InterPro" id="IPR050132">
    <property type="entry name" value="Gln/Glu-tRNA_Ligase"/>
</dbReference>
<dbReference type="EMBL" id="DXHQ01000122">
    <property type="protein sequence ID" value="HIW09796.1"/>
    <property type="molecule type" value="Genomic_DNA"/>
</dbReference>
<dbReference type="FunFam" id="3.90.800.10:FF:000001">
    <property type="entry name" value="Glutamine--tRNA ligase"/>
    <property type="match status" value="1"/>
</dbReference>
<reference evidence="13" key="2">
    <citation type="submission" date="2021-04" db="EMBL/GenBank/DDBJ databases">
        <authorList>
            <person name="Gilroy R."/>
        </authorList>
    </citation>
    <scope>NUCLEOTIDE SEQUENCE</scope>
    <source>
        <strain evidence="13">ChiHcolR34-3080</strain>
    </source>
</reference>
<keyword evidence="2 8" id="KW-0436">Ligase</keyword>
<dbReference type="Gene3D" id="2.40.240.10">
    <property type="entry name" value="Ribosomal Protein L25, Chain P"/>
    <property type="match status" value="2"/>
</dbReference>
<gene>
    <name evidence="13" type="ORF">H9890_10420</name>
</gene>
<feature type="domain" description="tRNA synthetases class I (E and Q) anti-codon binding" evidence="12">
    <location>
        <begin position="455"/>
        <end position="530"/>
    </location>
</feature>
<evidence type="ECO:0000256" key="8">
    <source>
        <dbReference type="RuleBase" id="RU363037"/>
    </source>
</evidence>
<dbReference type="InterPro" id="IPR020059">
    <property type="entry name" value="Glu/Gln-tRNA-synth_Ib_codon-bd"/>
</dbReference>
<evidence type="ECO:0000259" key="10">
    <source>
        <dbReference type="Pfam" id="PF00749"/>
    </source>
</evidence>
<dbReference type="GO" id="GO:0006425">
    <property type="term" value="P:glutaminyl-tRNA aminoacylation"/>
    <property type="evidence" value="ECO:0007669"/>
    <property type="project" value="UniProtKB-UniRule"/>
</dbReference>
<keyword evidence="5 8" id="KW-0648">Protein biosynthesis</keyword>
<dbReference type="Pfam" id="PF03950">
    <property type="entry name" value="tRNA-synt_1c_C"/>
    <property type="match status" value="1"/>
</dbReference>
<dbReference type="NCBIfam" id="TIGR00440">
    <property type="entry name" value="glnS"/>
    <property type="match status" value="1"/>
</dbReference>
<evidence type="ECO:0000259" key="12">
    <source>
        <dbReference type="Pfam" id="PF20974"/>
    </source>
</evidence>
<dbReference type="SUPFAM" id="SSF52374">
    <property type="entry name" value="Nucleotidylyl transferase"/>
    <property type="match status" value="1"/>
</dbReference>
<evidence type="ECO:0000313" key="13">
    <source>
        <dbReference type="EMBL" id="HIW09796.1"/>
    </source>
</evidence>
<comment type="similarity">
    <text evidence="8">Belongs to the class-I aminoacyl-tRNA synthetase family.</text>
</comment>
<feature type="domain" description="Glutamyl/glutaminyl-tRNA synthetase class Ib anti-codon binding" evidence="11">
    <location>
        <begin position="336"/>
        <end position="438"/>
    </location>
</feature>
<dbReference type="InterPro" id="IPR004514">
    <property type="entry name" value="Gln-tRNA-synth"/>
</dbReference>
<keyword evidence="4 8" id="KW-0067">ATP-binding</keyword>
<evidence type="ECO:0000256" key="9">
    <source>
        <dbReference type="SAM" id="MobiDB-lite"/>
    </source>
</evidence>
<organism evidence="13 14">
    <name type="scientific">Candidatus Faecalibacterium intestinigallinarum</name>
    <dbReference type="NCBI Taxonomy" id="2838581"/>
    <lineage>
        <taxon>Bacteria</taxon>
        <taxon>Bacillati</taxon>
        <taxon>Bacillota</taxon>
        <taxon>Clostridia</taxon>
        <taxon>Eubacteriales</taxon>
        <taxon>Oscillospiraceae</taxon>
        <taxon>Faecalibacterium</taxon>
    </lineage>
</organism>
<dbReference type="PRINTS" id="PR00987">
    <property type="entry name" value="TRNASYNTHGLU"/>
</dbReference>
<dbReference type="GO" id="GO:0004819">
    <property type="term" value="F:glutamine-tRNA ligase activity"/>
    <property type="evidence" value="ECO:0007669"/>
    <property type="project" value="UniProtKB-UniRule"/>
</dbReference>
<dbReference type="Proteomes" id="UP000823933">
    <property type="component" value="Unassembled WGS sequence"/>
</dbReference>
<dbReference type="FunFam" id="3.40.50.620:FF:000037">
    <property type="entry name" value="Glutamine--tRNA ligase cytoplasmic"/>
    <property type="match status" value="1"/>
</dbReference>
<dbReference type="InterPro" id="IPR049437">
    <property type="entry name" value="tRNA-synt_1c_C2"/>
</dbReference>
<name>A0A9D1TWY4_9FIRM</name>
<proteinExistence type="inferred from homology"/>